<accession>A0ABW4ZZB0</accession>
<feature type="coiled-coil region" evidence="1">
    <location>
        <begin position="62"/>
        <end position="96"/>
    </location>
</feature>
<evidence type="ECO:0000313" key="5">
    <source>
        <dbReference type="Proteomes" id="UP001597343"/>
    </source>
</evidence>
<dbReference type="InterPro" id="IPR039076">
    <property type="entry name" value="DivIC"/>
</dbReference>
<evidence type="ECO:0000313" key="4">
    <source>
        <dbReference type="EMBL" id="MFD2170684.1"/>
    </source>
</evidence>
<evidence type="ECO:0000256" key="2">
    <source>
        <dbReference type="SAM" id="MobiDB-lite"/>
    </source>
</evidence>
<keyword evidence="3" id="KW-1133">Transmembrane helix</keyword>
<keyword evidence="1" id="KW-0175">Coiled coil</keyword>
<name>A0ABW4ZZB0_9BACL</name>
<dbReference type="PANTHER" id="PTHR40027:SF1">
    <property type="entry name" value="CELL DIVISION PROTEIN DIVIC"/>
    <property type="match status" value="1"/>
</dbReference>
<comment type="caution">
    <text evidence="4">The sequence shown here is derived from an EMBL/GenBank/DDBJ whole genome shotgun (WGS) entry which is preliminary data.</text>
</comment>
<dbReference type="InterPro" id="IPR007060">
    <property type="entry name" value="FtsL/DivIC"/>
</dbReference>
<reference evidence="5" key="1">
    <citation type="journal article" date="2019" name="Int. J. Syst. Evol. Microbiol.">
        <title>The Global Catalogue of Microorganisms (GCM) 10K type strain sequencing project: providing services to taxonomists for standard genome sequencing and annotation.</title>
        <authorList>
            <consortium name="The Broad Institute Genomics Platform"/>
            <consortium name="The Broad Institute Genome Sequencing Center for Infectious Disease"/>
            <person name="Wu L."/>
            <person name="Ma J."/>
        </authorList>
    </citation>
    <scope>NUCLEOTIDE SEQUENCE [LARGE SCALE GENOMIC DNA]</scope>
    <source>
        <strain evidence="5">CGMCC 1.13574</strain>
    </source>
</reference>
<dbReference type="RefSeq" id="WP_386046895.1">
    <property type="nucleotide sequence ID" value="NZ_JBHUIO010000006.1"/>
</dbReference>
<organism evidence="4 5">
    <name type="scientific">Tumebacillus lipolyticus</name>
    <dbReference type="NCBI Taxonomy" id="1280370"/>
    <lineage>
        <taxon>Bacteria</taxon>
        <taxon>Bacillati</taxon>
        <taxon>Bacillota</taxon>
        <taxon>Bacilli</taxon>
        <taxon>Bacillales</taxon>
        <taxon>Alicyclobacillaceae</taxon>
        <taxon>Tumebacillus</taxon>
    </lineage>
</organism>
<gene>
    <name evidence="4" type="ORF">ACFSOY_11785</name>
</gene>
<proteinExistence type="predicted"/>
<sequence>MSKPARKNVLPMQQDSEKKHPVPTDRTAPAKAKKRLNFRNLFLLAFMTWAAYVFFFVQSPDIDRLNQDQAQLNSEIKLMQETNQELQKKIEQLNDPDYIAEIARKKYLMVKEGETLFLPPKQ</sequence>
<keyword evidence="5" id="KW-1185">Reference proteome</keyword>
<feature type="region of interest" description="Disordered" evidence="2">
    <location>
        <begin position="1"/>
        <end position="30"/>
    </location>
</feature>
<dbReference type="Proteomes" id="UP001597343">
    <property type="component" value="Unassembled WGS sequence"/>
</dbReference>
<evidence type="ECO:0000256" key="1">
    <source>
        <dbReference type="SAM" id="Coils"/>
    </source>
</evidence>
<dbReference type="Pfam" id="PF04977">
    <property type="entry name" value="DivIC"/>
    <property type="match status" value="1"/>
</dbReference>
<feature type="transmembrane region" description="Helical" evidence="3">
    <location>
        <begin position="41"/>
        <end position="57"/>
    </location>
</feature>
<keyword evidence="3" id="KW-0812">Transmembrane</keyword>
<dbReference type="EMBL" id="JBHUIO010000006">
    <property type="protein sequence ID" value="MFD2170684.1"/>
    <property type="molecule type" value="Genomic_DNA"/>
</dbReference>
<evidence type="ECO:0000256" key="3">
    <source>
        <dbReference type="SAM" id="Phobius"/>
    </source>
</evidence>
<dbReference type="PANTHER" id="PTHR40027">
    <property type="entry name" value="CELL DIVISION PROTEIN DIVIC"/>
    <property type="match status" value="1"/>
</dbReference>
<keyword evidence="3" id="KW-0472">Membrane</keyword>
<protein>
    <submittedName>
        <fullName evidence="4">Septum formation initiator family protein</fullName>
    </submittedName>
</protein>